<reference evidence="4" key="1">
    <citation type="journal article" date="2019" name="Int. J. Syst. Evol. Microbiol.">
        <title>The Global Catalogue of Microorganisms (GCM) 10K type strain sequencing project: providing services to taxonomists for standard genome sequencing and annotation.</title>
        <authorList>
            <consortium name="The Broad Institute Genomics Platform"/>
            <consortium name="The Broad Institute Genome Sequencing Center for Infectious Disease"/>
            <person name="Wu L."/>
            <person name="Ma J."/>
        </authorList>
    </citation>
    <scope>NUCLEOTIDE SEQUENCE [LARGE SCALE GENOMIC DNA]</scope>
    <source>
        <strain evidence="4">JCM 14326</strain>
    </source>
</reference>
<evidence type="ECO:0000313" key="3">
    <source>
        <dbReference type="EMBL" id="GAA1852273.1"/>
    </source>
</evidence>
<sequence length="269" mass="27113">MTGNEVERRPGTGPVTLAAVALAAVAAALGLGLRAEQAWREGAGTVDQVVEIAVEAGAAACAAWIAVGAVVGLAYAAARSAGREWHTGRAFLTRCSPAVVRRLAGVVVTAGVGIGFAAPGAFAAPGPDGRDAPAAVEVIDLGWLPTTGGPPENEAGEAGPARDREDERQPDPPARGDGRGDNGWGDDRPPSEAGTVVVAEGDSLWSIAAAQLAARAKGPGTGPPRPARVARETAAWYAANRDVIGPDPDLVRPGTVLHPPVARLQGARP</sequence>
<feature type="transmembrane region" description="Helical" evidence="2">
    <location>
        <begin position="12"/>
        <end position="32"/>
    </location>
</feature>
<evidence type="ECO:0000256" key="2">
    <source>
        <dbReference type="SAM" id="Phobius"/>
    </source>
</evidence>
<keyword evidence="2" id="KW-0812">Transmembrane</keyword>
<evidence type="ECO:0008006" key="5">
    <source>
        <dbReference type="Google" id="ProtNLM"/>
    </source>
</evidence>
<proteinExistence type="predicted"/>
<keyword evidence="4" id="KW-1185">Reference proteome</keyword>
<dbReference type="EMBL" id="BAAANL010000001">
    <property type="protein sequence ID" value="GAA1852273.1"/>
    <property type="molecule type" value="Genomic_DNA"/>
</dbReference>
<dbReference type="RefSeq" id="WP_344099369.1">
    <property type="nucleotide sequence ID" value="NZ_BAAANL010000001.1"/>
</dbReference>
<accession>A0ABP4ZIB0</accession>
<feature type="compositionally biased region" description="Basic and acidic residues" evidence="1">
    <location>
        <begin position="160"/>
        <end position="190"/>
    </location>
</feature>
<feature type="region of interest" description="Disordered" evidence="1">
    <location>
        <begin position="142"/>
        <end position="194"/>
    </location>
</feature>
<evidence type="ECO:0000256" key="1">
    <source>
        <dbReference type="SAM" id="MobiDB-lite"/>
    </source>
</evidence>
<gene>
    <name evidence="3" type="ORF">GCM10009751_06070</name>
</gene>
<dbReference type="Proteomes" id="UP001501094">
    <property type="component" value="Unassembled WGS sequence"/>
</dbReference>
<comment type="caution">
    <text evidence="3">The sequence shown here is derived from an EMBL/GenBank/DDBJ whole genome shotgun (WGS) entry which is preliminary data.</text>
</comment>
<keyword evidence="2" id="KW-0472">Membrane</keyword>
<evidence type="ECO:0000313" key="4">
    <source>
        <dbReference type="Proteomes" id="UP001501094"/>
    </source>
</evidence>
<feature type="transmembrane region" description="Helical" evidence="2">
    <location>
        <begin position="99"/>
        <end position="122"/>
    </location>
</feature>
<keyword evidence="2" id="KW-1133">Transmembrane helix</keyword>
<feature type="compositionally biased region" description="Low complexity" evidence="1">
    <location>
        <begin position="149"/>
        <end position="159"/>
    </location>
</feature>
<organism evidence="3 4">
    <name type="scientific">Myceligenerans crystallogenes</name>
    <dbReference type="NCBI Taxonomy" id="316335"/>
    <lineage>
        <taxon>Bacteria</taxon>
        <taxon>Bacillati</taxon>
        <taxon>Actinomycetota</taxon>
        <taxon>Actinomycetes</taxon>
        <taxon>Micrococcales</taxon>
        <taxon>Promicromonosporaceae</taxon>
        <taxon>Myceligenerans</taxon>
    </lineage>
</organism>
<feature type="transmembrane region" description="Helical" evidence="2">
    <location>
        <begin position="52"/>
        <end position="78"/>
    </location>
</feature>
<dbReference type="Gene3D" id="3.10.350.10">
    <property type="entry name" value="LysM domain"/>
    <property type="match status" value="1"/>
</dbReference>
<protein>
    <recommendedName>
        <fullName evidence="5">LysM domain-containing protein</fullName>
    </recommendedName>
</protein>
<name>A0ABP4ZIB0_9MICO</name>
<dbReference type="InterPro" id="IPR036779">
    <property type="entry name" value="LysM_dom_sf"/>
</dbReference>